<keyword evidence="4" id="KW-0704">Schiff base</keyword>
<accession>A0ABU0LBI4</accession>
<evidence type="ECO:0000256" key="3">
    <source>
        <dbReference type="ARBA" id="ARBA00023239"/>
    </source>
</evidence>
<evidence type="ECO:0000256" key="4">
    <source>
        <dbReference type="ARBA" id="ARBA00023270"/>
    </source>
</evidence>
<dbReference type="Proteomes" id="UP001241747">
    <property type="component" value="Unassembled WGS sequence"/>
</dbReference>
<evidence type="ECO:0000256" key="2">
    <source>
        <dbReference type="ARBA" id="ARBA00012553"/>
    </source>
</evidence>
<evidence type="ECO:0000313" key="7">
    <source>
        <dbReference type="EMBL" id="MDQ0504500.1"/>
    </source>
</evidence>
<evidence type="ECO:0000256" key="5">
    <source>
        <dbReference type="ARBA" id="ARBA00032523"/>
    </source>
</evidence>
<evidence type="ECO:0000313" key="8">
    <source>
        <dbReference type="Proteomes" id="UP001241747"/>
    </source>
</evidence>
<comment type="catalytic activity">
    <reaction evidence="6">
        <text>2 D-glyceraldehyde 3-phosphate = 4-(hydroxymethyl)-2-furancarboxaldehyde phosphate + phosphate + 2 H2O</text>
        <dbReference type="Rhea" id="RHEA:43536"/>
        <dbReference type="ChEBI" id="CHEBI:15377"/>
        <dbReference type="ChEBI" id="CHEBI:43474"/>
        <dbReference type="ChEBI" id="CHEBI:59776"/>
        <dbReference type="ChEBI" id="CHEBI:83407"/>
        <dbReference type="EC" id="4.2.3.153"/>
    </reaction>
</comment>
<dbReference type="EC" id="4.2.3.153" evidence="2"/>
<protein>
    <recommendedName>
        <fullName evidence="2">(5-formylfuran-3-yl)methyl phosphate synthase</fullName>
        <ecNumber evidence="2">4.2.3.153</ecNumber>
    </recommendedName>
    <alternativeName>
        <fullName evidence="5">4-(hydroxymethyl)-2-furancarboxaldehyde-phosphate synthase</fullName>
    </alternativeName>
</protein>
<dbReference type="RefSeq" id="WP_237345017.1">
    <property type="nucleotide sequence ID" value="NZ_JABWGX010000007.1"/>
</dbReference>
<evidence type="ECO:0000256" key="6">
    <source>
        <dbReference type="ARBA" id="ARBA00047628"/>
    </source>
</evidence>
<sequence>MSTPGFLASVANLEEMETALAFGVDIVDLKNPAEGALGAWPIAMIELALARWREHGNGSNLSATVGDHPLDAATLAQAATRTAATGVPLVKIGFALPAQGAEAALAPCLFALAPIARDARLIAVLFADQAPDTSLVPAFAAAGFAGVMLDTADKTAGGLRHHLDAAALARFVDIARAHGLMTGLAGALKLADVAPLAAVGPDYLGFRGALCAEGRTGALDPQRLAAVARAVRGAHVVAV</sequence>
<evidence type="ECO:0000256" key="1">
    <source>
        <dbReference type="ARBA" id="ARBA00003810"/>
    </source>
</evidence>
<name>A0ABU0LBI4_XANAG</name>
<keyword evidence="3" id="KW-0456">Lyase</keyword>
<dbReference type="EMBL" id="JAUSVY010000002">
    <property type="protein sequence ID" value="MDQ0504500.1"/>
    <property type="molecule type" value="Genomic_DNA"/>
</dbReference>
<reference evidence="7 8" key="1">
    <citation type="submission" date="2023-07" db="EMBL/GenBank/DDBJ databases">
        <title>Genomic Encyclopedia of Type Strains, Phase IV (KMG-IV): sequencing the most valuable type-strain genomes for metagenomic binning, comparative biology and taxonomic classification.</title>
        <authorList>
            <person name="Goeker M."/>
        </authorList>
    </citation>
    <scope>NUCLEOTIDE SEQUENCE [LARGE SCALE GENOMIC DNA]</scope>
    <source>
        <strain evidence="7 8">DSM 3770</strain>
    </source>
</reference>
<dbReference type="Pfam" id="PF04476">
    <property type="entry name" value="4HFCP_synth"/>
    <property type="match status" value="1"/>
</dbReference>
<dbReference type="InterPro" id="IPR007565">
    <property type="entry name" value="4HFCP_synth"/>
</dbReference>
<organism evidence="7 8">
    <name type="scientific">Xanthobacter agilis</name>
    <dbReference type="NCBI Taxonomy" id="47492"/>
    <lineage>
        <taxon>Bacteria</taxon>
        <taxon>Pseudomonadati</taxon>
        <taxon>Pseudomonadota</taxon>
        <taxon>Alphaproteobacteria</taxon>
        <taxon>Hyphomicrobiales</taxon>
        <taxon>Xanthobacteraceae</taxon>
        <taxon>Xanthobacter</taxon>
    </lineage>
</organism>
<keyword evidence="8" id="KW-1185">Reference proteome</keyword>
<comment type="caution">
    <text evidence="7">The sequence shown here is derived from an EMBL/GenBank/DDBJ whole genome shotgun (WGS) entry which is preliminary data.</text>
</comment>
<comment type="function">
    <text evidence="1">Catalyzes the formation of 4-(hydroxymethyl)-2-furancarboxaldehyde phosphate (4-HFC-P) from two molecules of glyceraldehyde-3-P (GA-3-P).</text>
</comment>
<gene>
    <name evidence="7" type="ORF">QOZ94_001274</name>
</gene>
<proteinExistence type="predicted"/>
<dbReference type="PIRSF" id="PIRSF015957">
    <property type="entry name" value="UCP015957"/>
    <property type="match status" value="1"/>
</dbReference>